<dbReference type="Gene3D" id="3.40.50.300">
    <property type="entry name" value="P-loop containing nucleotide triphosphate hydrolases"/>
    <property type="match status" value="1"/>
</dbReference>
<dbReference type="InterPro" id="IPR011104">
    <property type="entry name" value="Hpr_kin/Pase_C"/>
</dbReference>
<dbReference type="GO" id="GO:0005524">
    <property type="term" value="F:ATP binding"/>
    <property type="evidence" value="ECO:0007669"/>
    <property type="project" value="InterPro"/>
</dbReference>
<feature type="domain" description="HPr kinase/phosphorylase C-terminal" evidence="1">
    <location>
        <begin position="7"/>
        <end position="89"/>
    </location>
</feature>
<reference evidence="3" key="1">
    <citation type="submission" date="2018-07" db="EMBL/GenBank/DDBJ databases">
        <authorList>
            <person name="Peiro R."/>
            <person name="Begona"/>
            <person name="Cbmso G."/>
            <person name="Lopez M."/>
            <person name="Gonzalez S."/>
        </authorList>
    </citation>
    <scope>NUCLEOTIDE SEQUENCE [LARGE SCALE GENOMIC DNA]</scope>
</reference>
<evidence type="ECO:0000313" key="2">
    <source>
        <dbReference type="EMBL" id="SSC68793.1"/>
    </source>
</evidence>
<name>A0A376AN20_9HYPH</name>
<dbReference type="OrthoDB" id="8326226at2"/>
<evidence type="ECO:0000259" key="1">
    <source>
        <dbReference type="Pfam" id="PF07475"/>
    </source>
</evidence>
<dbReference type="Proteomes" id="UP000254764">
    <property type="component" value="Unassembled WGS sequence"/>
</dbReference>
<dbReference type="GO" id="GO:0000155">
    <property type="term" value="F:phosphorelay sensor kinase activity"/>
    <property type="evidence" value="ECO:0007669"/>
    <property type="project" value="InterPro"/>
</dbReference>
<dbReference type="GO" id="GO:0006109">
    <property type="term" value="P:regulation of carbohydrate metabolic process"/>
    <property type="evidence" value="ECO:0007669"/>
    <property type="project" value="InterPro"/>
</dbReference>
<evidence type="ECO:0000313" key="3">
    <source>
        <dbReference type="Proteomes" id="UP000254764"/>
    </source>
</evidence>
<gene>
    <name evidence="2" type="ORF">RHIZ70_4501</name>
</gene>
<organism evidence="2 3">
    <name type="scientific">Ciceribacter selenitireducens ATCC BAA-1503</name>
    <dbReference type="NCBI Taxonomy" id="1336235"/>
    <lineage>
        <taxon>Bacteria</taxon>
        <taxon>Pseudomonadati</taxon>
        <taxon>Pseudomonadota</taxon>
        <taxon>Alphaproteobacteria</taxon>
        <taxon>Hyphomicrobiales</taxon>
        <taxon>Rhizobiaceae</taxon>
        <taxon>Ciceribacter</taxon>
    </lineage>
</organism>
<dbReference type="RefSeq" id="WP_115671448.1">
    <property type="nucleotide sequence ID" value="NZ_UEYP01000009.1"/>
</dbReference>
<dbReference type="Pfam" id="PF07475">
    <property type="entry name" value="Hpr_kinase_C"/>
    <property type="match status" value="1"/>
</dbReference>
<dbReference type="EMBL" id="UEYP01000009">
    <property type="protein sequence ID" value="SSC68793.1"/>
    <property type="molecule type" value="Genomic_DNA"/>
</dbReference>
<proteinExistence type="predicted"/>
<keyword evidence="3" id="KW-1185">Reference proteome</keyword>
<protein>
    <recommendedName>
        <fullName evidence="1">HPr kinase/phosphorylase C-terminal domain-containing protein</fullName>
    </recommendedName>
</protein>
<dbReference type="InterPro" id="IPR027417">
    <property type="entry name" value="P-loop_NTPase"/>
</dbReference>
<dbReference type="AlphaFoldDB" id="A0A376AN20"/>
<accession>A0A376AN20</accession>
<dbReference type="SUPFAM" id="SSF53795">
    <property type="entry name" value="PEP carboxykinase-like"/>
    <property type="match status" value="1"/>
</dbReference>
<sequence>MSPQGANIHATAIVVGTTGLVFLGPSGSGKSQLAFDCVAEARLHGRFAALVADDQVFISRFGTHVVASRPATIRDMIELRHGGIARVASIPRAVLHYAVLPVARQNAERLPPRKPGVTLCGDISLPALHVPTDLRLPFSFIDALISS</sequence>